<protein>
    <submittedName>
        <fullName evidence="2">Uncharacterized protein</fullName>
    </submittedName>
</protein>
<feature type="compositionally biased region" description="Polar residues" evidence="1">
    <location>
        <begin position="122"/>
        <end position="137"/>
    </location>
</feature>
<dbReference type="Proteomes" id="UP000187455">
    <property type="component" value="Unassembled WGS sequence"/>
</dbReference>
<dbReference type="AlphaFoldDB" id="A0A1R0GYQ7"/>
<proteinExistence type="predicted"/>
<name>A0A1R0GYQ7_9FUNG</name>
<gene>
    <name evidence="2" type="ORF">AYI68_g3841</name>
</gene>
<reference evidence="2 3" key="1">
    <citation type="journal article" date="2016" name="Mol. Biol. Evol.">
        <title>Genome-Wide Survey of Gut Fungi (Harpellales) Reveals the First Horizontally Transferred Ubiquitin Gene from a Mosquito Host.</title>
        <authorList>
            <person name="Wang Y."/>
            <person name="White M.M."/>
            <person name="Kvist S."/>
            <person name="Moncalvo J.M."/>
        </authorList>
    </citation>
    <scope>NUCLEOTIDE SEQUENCE [LARGE SCALE GENOMIC DNA]</scope>
    <source>
        <strain evidence="2 3">ALG-7-W6</strain>
    </source>
</reference>
<feature type="region of interest" description="Disordered" evidence="1">
    <location>
        <begin position="1"/>
        <end position="24"/>
    </location>
</feature>
<feature type="region of interest" description="Disordered" evidence="1">
    <location>
        <begin position="108"/>
        <end position="137"/>
    </location>
</feature>
<organism evidence="2 3">
    <name type="scientific">Smittium mucronatum</name>
    <dbReference type="NCBI Taxonomy" id="133383"/>
    <lineage>
        <taxon>Eukaryota</taxon>
        <taxon>Fungi</taxon>
        <taxon>Fungi incertae sedis</taxon>
        <taxon>Zoopagomycota</taxon>
        <taxon>Kickxellomycotina</taxon>
        <taxon>Harpellomycetes</taxon>
        <taxon>Harpellales</taxon>
        <taxon>Legeriomycetaceae</taxon>
        <taxon>Smittium</taxon>
    </lineage>
</organism>
<evidence type="ECO:0000256" key="1">
    <source>
        <dbReference type="SAM" id="MobiDB-lite"/>
    </source>
</evidence>
<evidence type="ECO:0000313" key="2">
    <source>
        <dbReference type="EMBL" id="OLY82044.1"/>
    </source>
</evidence>
<dbReference type="EMBL" id="LSSL01001968">
    <property type="protein sequence ID" value="OLY82044.1"/>
    <property type="molecule type" value="Genomic_DNA"/>
</dbReference>
<feature type="region of interest" description="Disordered" evidence="1">
    <location>
        <begin position="220"/>
        <end position="270"/>
    </location>
</feature>
<evidence type="ECO:0000313" key="3">
    <source>
        <dbReference type="Proteomes" id="UP000187455"/>
    </source>
</evidence>
<comment type="caution">
    <text evidence="2">The sequence shown here is derived from an EMBL/GenBank/DDBJ whole genome shotgun (WGS) entry which is preliminary data.</text>
</comment>
<keyword evidence="3" id="KW-1185">Reference proteome</keyword>
<dbReference type="OrthoDB" id="5580016at2759"/>
<sequence>MNSYQPHSQMVDNPRYVQSNTLPPRNSRYCVNVQNVGYPVHPSHSSVNLPPKKLINDSHVRLPGNNYSRLFVPRDPKNIPPKNDVNSIKRSELHPNLISNLQTSRISRNGSCHTTINDHNRYGSPSQHPSSRRSGWNDTALVRKEYFDTYIPTLPSRKSETSNSPKIVHTSYAHKLQQQVILTPSSKSEKTSVKKSVKSSVPEISDFKLDLDFGNFSISSEAPSASQKSKTDHRSSARSAKQKSISVSSSEDSETLPNIETSSKLSSSSSSINFMDDVLSTINNKQMEKDRLSIHRDSAPNRSSIVRDQFYSYNPANNISNYYIDTSNDYRGSMPNINRYQSQFDIYAHHQKANGHLNYQRADPGFVRAPVLNPAQFNGAKLYPENHRAFNGVDRTHESSDTVCLNPGIFQSSSNSSISTLADFPDPRRSKFGSMGFAVDNRRYVNTFKN</sequence>
<accession>A0A1R0GYQ7</accession>
<feature type="region of interest" description="Disordered" evidence="1">
    <location>
        <begin position="179"/>
        <end position="199"/>
    </location>
</feature>